<feature type="coiled-coil region" evidence="2">
    <location>
        <begin position="790"/>
        <end position="848"/>
    </location>
</feature>
<dbReference type="AlphaFoldDB" id="A0AAW2HZG9"/>
<sequence length="883" mass="104216">MEKKGTDEYEESLGFRILEEDFEEIIEELNRHDRLSHFSIEFQRLIDALREARTKERELVEKNKALQQQVTANALKVASALKLSQTDQETIDRLKQEVETAWRMLDMEHTKEQMAQETLENLRLEVSRISQELEMTKRLGAEQEQEVGAITKNKEALAREKERLTSELATLRERLANAIRYQEELERRNDVAETRVSELTVELDSMKSEISKEKRFKEKLEEELKDLKNETAGKDLELQNQSAQISQNSKLIYKLEVHLREAKLANEKLNKELQDQTNTMRLCKLDYETQLTELEKLQQDITEKSQELKFKEKEMTKLRTESNRMEKSKEYLERRISMLESQKQVAEEEKSKITSKNNMLEKEINSVRIQANIDKKLNDSLKREKEMLTKAAQKATAYSQEQRRLLSLQELHKKKLQEELEEQQDNVTRQKQELLALQNEKDRLIAESVELNNQVQDYVDDLKLKQMELYDYKKRLADSDAKMKLQLGLFEQVRTERNQISKALVEAQDEINELKHKLKVKSYQVEQLKEDISTKESLLVKEEFTLQKVIKEKEGLRLDLQKTVNELKECKENLAVLTQEEARLQKIITEADKDKARLSKELNQVTNERDILGTQLVRRNDELSLLYEKLKILQCTLHKGEAQYDQRLEDIRLLKIEIKKLRQEKAMLARSIKNLADLRQEIFHLERDFTRERLKCRALEEELQNPLNVHRWRKLEGSDPTTFELIQKVQILQKRLLASNEEAIKRESQLKQTERLYLNLRKMLSRQPGPETTEKLRKTEMALKDRGVKMKCLVAELTVYENQITEYKLEIQQANKEMTDLKKKYFDLKRREQKVKQKEKDLAREECLLPVLEPITGNTSKSRFLGSGFNICAARAPSLQMNA</sequence>
<reference evidence="4" key="1">
    <citation type="journal article" date="2024" name="Gigascience">
        <title>Chromosome-level genome of the poultry shaft louse Menopon gallinae provides insight into the host-switching and adaptive evolution of parasitic lice.</title>
        <authorList>
            <person name="Xu Y."/>
            <person name="Ma L."/>
            <person name="Liu S."/>
            <person name="Liang Y."/>
            <person name="Liu Q."/>
            <person name="He Z."/>
            <person name="Tian L."/>
            <person name="Duan Y."/>
            <person name="Cai W."/>
            <person name="Li H."/>
            <person name="Song F."/>
        </authorList>
    </citation>
    <scope>NUCLEOTIDE SEQUENCE</scope>
    <source>
        <strain evidence="4">Cailab_2023a</strain>
    </source>
</reference>
<dbReference type="PANTHER" id="PTHR32083:SF0">
    <property type="entry name" value="CILIA AND FLAGELLA-ASSOCIATED PROTEIN 58"/>
    <property type="match status" value="1"/>
</dbReference>
<gene>
    <name evidence="4" type="ORF">PYX00_002956</name>
</gene>
<feature type="coiled-coil region" evidence="2">
    <location>
        <begin position="112"/>
        <end position="461"/>
    </location>
</feature>
<organism evidence="4">
    <name type="scientific">Menopon gallinae</name>
    <name type="common">poultry shaft louse</name>
    <dbReference type="NCBI Taxonomy" id="328185"/>
    <lineage>
        <taxon>Eukaryota</taxon>
        <taxon>Metazoa</taxon>
        <taxon>Ecdysozoa</taxon>
        <taxon>Arthropoda</taxon>
        <taxon>Hexapoda</taxon>
        <taxon>Insecta</taxon>
        <taxon>Pterygota</taxon>
        <taxon>Neoptera</taxon>
        <taxon>Paraneoptera</taxon>
        <taxon>Psocodea</taxon>
        <taxon>Troctomorpha</taxon>
        <taxon>Phthiraptera</taxon>
        <taxon>Amblycera</taxon>
        <taxon>Menoponidae</taxon>
        <taxon>Menopon</taxon>
    </lineage>
</organism>
<comment type="caution">
    <text evidence="4">The sequence shown here is derived from an EMBL/GenBank/DDBJ whole genome shotgun (WGS) entry which is preliminary data.</text>
</comment>
<proteinExistence type="predicted"/>
<feature type="coiled-coil region" evidence="2">
    <location>
        <begin position="490"/>
        <end position="615"/>
    </location>
</feature>
<evidence type="ECO:0000313" key="4">
    <source>
        <dbReference type="EMBL" id="KAL0274941.1"/>
    </source>
</evidence>
<feature type="coiled-coil region" evidence="2">
    <location>
        <begin position="644"/>
        <end position="688"/>
    </location>
</feature>
<dbReference type="InterPro" id="IPR049270">
    <property type="entry name" value="CFAP58_CC"/>
</dbReference>
<dbReference type="Pfam" id="PF21771">
    <property type="entry name" value="CFAP58_CC"/>
    <property type="match status" value="1"/>
</dbReference>
<evidence type="ECO:0000256" key="1">
    <source>
        <dbReference type="ARBA" id="ARBA00023054"/>
    </source>
</evidence>
<protein>
    <recommendedName>
        <fullName evidence="3">Cilia- and flagella-associated protein 58 central coiled coil domain-containing protein</fullName>
    </recommendedName>
</protein>
<feature type="domain" description="Cilia- and flagella-associated protein 58 central coiled coil" evidence="3">
    <location>
        <begin position="368"/>
        <end position="670"/>
    </location>
</feature>
<name>A0AAW2HZG9_9NEOP</name>
<evidence type="ECO:0000259" key="3">
    <source>
        <dbReference type="Pfam" id="PF21771"/>
    </source>
</evidence>
<dbReference type="EMBL" id="JARGDH010000002">
    <property type="protein sequence ID" value="KAL0274941.1"/>
    <property type="molecule type" value="Genomic_DNA"/>
</dbReference>
<accession>A0AAW2HZG9</accession>
<dbReference type="GO" id="GO:0005856">
    <property type="term" value="C:cytoskeleton"/>
    <property type="evidence" value="ECO:0007669"/>
    <property type="project" value="TreeGrafter"/>
</dbReference>
<keyword evidence="1 2" id="KW-0175">Coiled coil</keyword>
<evidence type="ECO:0000256" key="2">
    <source>
        <dbReference type="SAM" id="Coils"/>
    </source>
</evidence>
<dbReference type="PANTHER" id="PTHR32083">
    <property type="entry name" value="CILIA AND FLAGELLA-ASSOCIATED PROTEIN 58-RELATED"/>
    <property type="match status" value="1"/>
</dbReference>